<evidence type="ECO:0000256" key="3">
    <source>
        <dbReference type="ARBA" id="ARBA00022516"/>
    </source>
</evidence>
<accession>A0A3R9E8D5</accession>
<name>A0A3R9E8D5_9BACI</name>
<keyword evidence="7" id="KW-0594">Phospholipid biosynthesis</keyword>
<keyword evidence="4 7" id="KW-0808">Transferase</keyword>
<dbReference type="AlphaFoldDB" id="A0A3R9E8D5"/>
<dbReference type="CDD" id="cd07989">
    <property type="entry name" value="LPLAT_AGPAT-like"/>
    <property type="match status" value="1"/>
</dbReference>
<dbReference type="Pfam" id="PF01553">
    <property type="entry name" value="Acyltransferase"/>
    <property type="match status" value="1"/>
</dbReference>
<dbReference type="InterPro" id="IPR004552">
    <property type="entry name" value="AGP_acyltrans"/>
</dbReference>
<gene>
    <name evidence="9" type="ORF">EJA10_15875</name>
</gene>
<evidence type="ECO:0000259" key="8">
    <source>
        <dbReference type="SMART" id="SM00563"/>
    </source>
</evidence>
<comment type="domain">
    <text evidence="7">The HXXXXD motif is essential for acyltransferase activity and may constitute the binding site for the phosphate moiety of the glycerol-3-phosphate.</text>
</comment>
<evidence type="ECO:0000256" key="2">
    <source>
        <dbReference type="ARBA" id="ARBA00008655"/>
    </source>
</evidence>
<protein>
    <recommendedName>
        <fullName evidence="7">1-acyl-sn-glycerol-3-phosphate acyltransferase</fullName>
        <ecNumber evidence="7">2.3.1.51</ecNumber>
    </recommendedName>
</protein>
<dbReference type="PANTHER" id="PTHR10434">
    <property type="entry name" value="1-ACYL-SN-GLYCEROL-3-PHOSPHATE ACYLTRANSFERASE"/>
    <property type="match status" value="1"/>
</dbReference>
<evidence type="ECO:0000256" key="6">
    <source>
        <dbReference type="ARBA" id="ARBA00023315"/>
    </source>
</evidence>
<comment type="catalytic activity">
    <reaction evidence="7">
        <text>a 1-acyl-sn-glycero-3-phosphate + an acyl-CoA = a 1,2-diacyl-sn-glycero-3-phosphate + CoA</text>
        <dbReference type="Rhea" id="RHEA:19709"/>
        <dbReference type="ChEBI" id="CHEBI:57287"/>
        <dbReference type="ChEBI" id="CHEBI:57970"/>
        <dbReference type="ChEBI" id="CHEBI:58342"/>
        <dbReference type="ChEBI" id="CHEBI:58608"/>
        <dbReference type="EC" id="2.3.1.51"/>
    </reaction>
</comment>
<evidence type="ECO:0000313" key="10">
    <source>
        <dbReference type="Proteomes" id="UP000279911"/>
    </source>
</evidence>
<evidence type="ECO:0000313" key="9">
    <source>
        <dbReference type="EMBL" id="RSD26283.1"/>
    </source>
</evidence>
<dbReference type="PANTHER" id="PTHR10434:SF64">
    <property type="entry name" value="1-ACYL-SN-GLYCEROL-3-PHOSPHATE ACYLTRANSFERASE-RELATED"/>
    <property type="match status" value="1"/>
</dbReference>
<dbReference type="RefSeq" id="WP_125480985.1">
    <property type="nucleotide sequence ID" value="NZ_RSFW01000017.1"/>
</dbReference>
<feature type="domain" description="Phospholipid/glycerol acyltransferase" evidence="8">
    <location>
        <begin position="73"/>
        <end position="187"/>
    </location>
</feature>
<evidence type="ECO:0000256" key="5">
    <source>
        <dbReference type="ARBA" id="ARBA00023098"/>
    </source>
</evidence>
<dbReference type="Proteomes" id="UP000279911">
    <property type="component" value="Unassembled WGS sequence"/>
</dbReference>
<sequence length="243" mass="26947">MLRLIACFVYLGGYLITSIPKLSRVKRLPEEMPQEQKQLLIHETPKNWAKTFMGLTGSKVEIEGSHHIPDGPVLFVSNHEGNFDIPVLIMAIDKPFGFISKIEVKKVPLLSAWMEAINCVFIDRKNRKTAADSIKSGIDLLKEGNSLVIFPEGTRSKGAPVGLFKAGGFRLAKESGVPIVPISIQGTADIFEKNGRLVKPAKIKVIISQPLFCRQYRDKDLITLAGEVRAIILDSRKTKRIAS</sequence>
<dbReference type="OrthoDB" id="9803035at2"/>
<reference evidence="10" key="1">
    <citation type="submission" date="2018-12" db="EMBL/GenBank/DDBJ databases">
        <title>Bacillus chawlae sp. nov., Bacillus glennii sp. nov., and Bacillus saganii sp. nov. Isolated from the Vehicle Assembly Building at Kennedy Space Center where the Viking Spacecraft were Assembled.</title>
        <authorList>
            <person name="Seuylemezian A."/>
            <person name="Vaishampayan P."/>
        </authorList>
    </citation>
    <scope>NUCLEOTIDE SEQUENCE [LARGE SCALE GENOMIC DNA]</scope>
    <source>
        <strain evidence="10">DSM 13966</strain>
    </source>
</reference>
<dbReference type="GO" id="GO:0006654">
    <property type="term" value="P:phosphatidic acid biosynthetic process"/>
    <property type="evidence" value="ECO:0007669"/>
    <property type="project" value="TreeGrafter"/>
</dbReference>
<comment type="pathway">
    <text evidence="1">Lipid metabolism.</text>
</comment>
<keyword evidence="5 7" id="KW-0443">Lipid metabolism</keyword>
<evidence type="ECO:0000256" key="4">
    <source>
        <dbReference type="ARBA" id="ARBA00022679"/>
    </source>
</evidence>
<dbReference type="SUPFAM" id="SSF69593">
    <property type="entry name" value="Glycerol-3-phosphate (1)-acyltransferase"/>
    <property type="match status" value="1"/>
</dbReference>
<dbReference type="EC" id="2.3.1.51" evidence="7"/>
<dbReference type="EMBL" id="RSFW01000017">
    <property type="protein sequence ID" value="RSD26283.1"/>
    <property type="molecule type" value="Genomic_DNA"/>
</dbReference>
<dbReference type="GO" id="GO:0003841">
    <property type="term" value="F:1-acylglycerol-3-phosphate O-acyltransferase activity"/>
    <property type="evidence" value="ECO:0007669"/>
    <property type="project" value="UniProtKB-UniRule"/>
</dbReference>
<dbReference type="GO" id="GO:0016020">
    <property type="term" value="C:membrane"/>
    <property type="evidence" value="ECO:0007669"/>
    <property type="project" value="InterPro"/>
</dbReference>
<comment type="caution">
    <text evidence="9">The sequence shown here is derived from an EMBL/GenBank/DDBJ whole genome shotgun (WGS) entry which is preliminary data.</text>
</comment>
<dbReference type="InterPro" id="IPR002123">
    <property type="entry name" value="Plipid/glycerol_acylTrfase"/>
</dbReference>
<keyword evidence="3 7" id="KW-0444">Lipid biosynthesis</keyword>
<dbReference type="NCBIfam" id="TIGR00530">
    <property type="entry name" value="AGP_acyltrn"/>
    <property type="match status" value="1"/>
</dbReference>
<evidence type="ECO:0000256" key="1">
    <source>
        <dbReference type="ARBA" id="ARBA00005189"/>
    </source>
</evidence>
<proteinExistence type="inferred from homology"/>
<keyword evidence="6 7" id="KW-0012">Acyltransferase</keyword>
<comment type="similarity">
    <text evidence="2 7">Belongs to the 1-acyl-sn-glycerol-3-phosphate acyltransferase family.</text>
</comment>
<organism evidence="9 10">
    <name type="scientific">Mesobacillus subterraneus</name>
    <dbReference type="NCBI Taxonomy" id="285983"/>
    <lineage>
        <taxon>Bacteria</taxon>
        <taxon>Bacillati</taxon>
        <taxon>Bacillota</taxon>
        <taxon>Bacilli</taxon>
        <taxon>Bacillales</taxon>
        <taxon>Bacillaceae</taxon>
        <taxon>Mesobacillus</taxon>
    </lineage>
</organism>
<evidence type="ECO:0000256" key="7">
    <source>
        <dbReference type="RuleBase" id="RU361267"/>
    </source>
</evidence>
<dbReference type="SMART" id="SM00563">
    <property type="entry name" value="PlsC"/>
    <property type="match status" value="1"/>
</dbReference>
<keyword evidence="7" id="KW-1208">Phospholipid metabolism</keyword>